<comment type="caution">
    <text evidence="1">The sequence shown here is derived from an EMBL/GenBank/DDBJ whole genome shotgun (WGS) entry which is preliminary data.</text>
</comment>
<accession>A0AA40K806</accession>
<evidence type="ECO:0000313" key="2">
    <source>
        <dbReference type="Proteomes" id="UP001172155"/>
    </source>
</evidence>
<evidence type="ECO:0000313" key="1">
    <source>
        <dbReference type="EMBL" id="KAK0749401.1"/>
    </source>
</evidence>
<keyword evidence="2" id="KW-1185">Reference proteome</keyword>
<dbReference type="AlphaFoldDB" id="A0AA40K806"/>
<dbReference type="EMBL" id="JAUKUD010000003">
    <property type="protein sequence ID" value="KAK0749401.1"/>
    <property type="molecule type" value="Genomic_DNA"/>
</dbReference>
<name>A0AA40K806_9PEZI</name>
<protein>
    <submittedName>
        <fullName evidence="1">Uncharacterized protein</fullName>
    </submittedName>
</protein>
<proteinExistence type="predicted"/>
<gene>
    <name evidence="1" type="ORF">B0T18DRAFT_104836</name>
</gene>
<organism evidence="1 2">
    <name type="scientific">Schizothecium vesticola</name>
    <dbReference type="NCBI Taxonomy" id="314040"/>
    <lineage>
        <taxon>Eukaryota</taxon>
        <taxon>Fungi</taxon>
        <taxon>Dikarya</taxon>
        <taxon>Ascomycota</taxon>
        <taxon>Pezizomycotina</taxon>
        <taxon>Sordariomycetes</taxon>
        <taxon>Sordariomycetidae</taxon>
        <taxon>Sordariales</taxon>
        <taxon>Schizotheciaceae</taxon>
        <taxon>Schizothecium</taxon>
    </lineage>
</organism>
<dbReference type="Proteomes" id="UP001172155">
    <property type="component" value="Unassembled WGS sequence"/>
</dbReference>
<sequence length="189" mass="20860">MDLDGCWRFEERASPPRAHCRCQAGRCFIPPSRSDDDGHFRGCSWAGCGGGGHVRVGRDLGLPDGLGLDLKNDTSRLPHSLVDNRAFRAVMLPIGRGDLVSSEKRGDGLMSLIRLVEFRREICFLSEIDHYVVDIRERRGDRVAMPSLPPPCTPGRQHDALFGIHALCDQETGSTSVSPRHANKQCIAD</sequence>
<reference evidence="1" key="1">
    <citation type="submission" date="2023-06" db="EMBL/GenBank/DDBJ databases">
        <title>Genome-scale phylogeny and comparative genomics of the fungal order Sordariales.</title>
        <authorList>
            <consortium name="Lawrence Berkeley National Laboratory"/>
            <person name="Hensen N."/>
            <person name="Bonometti L."/>
            <person name="Westerberg I."/>
            <person name="Brannstrom I.O."/>
            <person name="Guillou S."/>
            <person name="Cros-Aarteil S."/>
            <person name="Calhoun S."/>
            <person name="Haridas S."/>
            <person name="Kuo A."/>
            <person name="Mondo S."/>
            <person name="Pangilinan J."/>
            <person name="Riley R."/>
            <person name="LaButti K."/>
            <person name="Andreopoulos B."/>
            <person name="Lipzen A."/>
            <person name="Chen C."/>
            <person name="Yanf M."/>
            <person name="Daum C."/>
            <person name="Ng V."/>
            <person name="Clum A."/>
            <person name="Steindorff A."/>
            <person name="Ohm R."/>
            <person name="Martin F."/>
            <person name="Silar P."/>
            <person name="Natvig D."/>
            <person name="Lalanne C."/>
            <person name="Gautier V."/>
            <person name="Ament-velasquez S.L."/>
            <person name="Kruys A."/>
            <person name="Hutchinson M.I."/>
            <person name="Powell A.J."/>
            <person name="Barry K."/>
            <person name="Miller A.N."/>
            <person name="Grigoriev I.V."/>
            <person name="Debuchy R."/>
            <person name="Gladieux P."/>
            <person name="Thoren M.H."/>
            <person name="Johannesson H."/>
        </authorList>
    </citation>
    <scope>NUCLEOTIDE SEQUENCE</scope>
    <source>
        <strain evidence="1">SMH3187-1</strain>
    </source>
</reference>